<protein>
    <recommendedName>
        <fullName evidence="3">DUF8208 domain-containing protein</fullName>
    </recommendedName>
</protein>
<evidence type="ECO:0000259" key="3">
    <source>
        <dbReference type="Pfam" id="PF26635"/>
    </source>
</evidence>
<gene>
    <name evidence="4" type="ORF">ERS852568_02732</name>
</gene>
<dbReference type="RefSeq" id="WP_055208731.1">
    <property type="nucleotide sequence ID" value="NZ_CZBO01000008.1"/>
</dbReference>
<dbReference type="Pfam" id="PF26635">
    <property type="entry name" value="DUF8208"/>
    <property type="match status" value="1"/>
</dbReference>
<evidence type="ECO:0000256" key="2">
    <source>
        <dbReference type="SAM" id="Phobius"/>
    </source>
</evidence>
<keyword evidence="2" id="KW-0472">Membrane</keyword>
<feature type="compositionally biased region" description="Polar residues" evidence="1">
    <location>
        <begin position="406"/>
        <end position="420"/>
    </location>
</feature>
<feature type="transmembrane region" description="Helical" evidence="2">
    <location>
        <begin position="227"/>
        <end position="251"/>
    </location>
</feature>
<dbReference type="EMBL" id="CZBO01000008">
    <property type="protein sequence ID" value="CUQ30198.1"/>
    <property type="molecule type" value="Genomic_DNA"/>
</dbReference>
<feature type="transmembrane region" description="Helical" evidence="2">
    <location>
        <begin position="103"/>
        <end position="121"/>
    </location>
</feature>
<feature type="transmembrane region" description="Helical" evidence="2">
    <location>
        <begin position="285"/>
        <end position="309"/>
    </location>
</feature>
<dbReference type="InterPro" id="IPR058521">
    <property type="entry name" value="DUF8208"/>
</dbReference>
<sequence>MGAEKLLQKLTENNVLVLATVFNLGLRELGWYAIKFLATVVNGLESSVTKIYSLNGFFSSDEITKFIDKYKPLIWIILTISLAIIGFKIMMNRKKNRGEIPGNILISLAVIILLPTIMMKMNEATNLIVNDNISKYSSAANEIVKNNLSDLYYLDEVKFNLNGKKNNIPAKDILNIDIDEKLDSGSIKNNKDAFSKKLITDKDGKIKTKSLDKSWFFPDENYYRYNLNFTIVIATLCVTAITLACCSIKIARIIFELAFHKIFATIMAFADIGDGRKLKEIIKDIGSMFAILAIISILLKLYIIFSGWIGSTLTDSSLEVAKMILLVGASLSVIDGPNIIEKIFGIDAGIKSNWQTLMAGYAATKGVATLGKSVGKTLFNVGKKAAVAGAGLGGIAGGILGGAKGTNKNKSSDSSLENEMNNSKTKTSPSTNNNNNSLENEMKKANGGNQKPTLEGEMKKANGGNQKPTLEGEMKKANGGNQKPTLEGEMKKANGGNQKPTLEGEMEKANGGNQKPTLEDEMEKANGGNQKPTLEDEMEKANGGNQLPTLESEMEKANGGNQLPTLESEMEKANGGNQKPTLEGEMKKANKGSSSIPTGVTGRTETGSSSIPTGATGRTKTGSSPMPTGATGRTKTGSSPMSTGVTGRTETGSSPMPTGATGRTETVNVTGSSPMPTGATGRTETVNVTGSSPMPTGATGRTETVNVTGSSPMPTGATERQNINISKNSEPEEIRGIKEYAIDKFKGIDLVRKMRKAYKIGRNTGMKISRKNKEE</sequence>
<evidence type="ECO:0000313" key="5">
    <source>
        <dbReference type="Proteomes" id="UP000095563"/>
    </source>
</evidence>
<proteinExistence type="predicted"/>
<feature type="compositionally biased region" description="Low complexity" evidence="1">
    <location>
        <begin position="421"/>
        <end position="437"/>
    </location>
</feature>
<feature type="compositionally biased region" description="Polar residues" evidence="1">
    <location>
        <begin position="591"/>
        <end position="721"/>
    </location>
</feature>
<feature type="transmembrane region" description="Helical" evidence="2">
    <location>
        <begin position="73"/>
        <end position="91"/>
    </location>
</feature>
<dbReference type="InterPro" id="IPR058066">
    <property type="entry name" value="pXO2-14_N"/>
</dbReference>
<dbReference type="AlphaFoldDB" id="A0A174VDK9"/>
<keyword evidence="2" id="KW-0812">Transmembrane</keyword>
<evidence type="ECO:0000256" key="1">
    <source>
        <dbReference type="SAM" id="MobiDB-lite"/>
    </source>
</evidence>
<evidence type="ECO:0000313" key="4">
    <source>
        <dbReference type="EMBL" id="CUQ30198.1"/>
    </source>
</evidence>
<name>A0A174VDK9_9CLOT</name>
<dbReference type="NCBIfam" id="NF045890">
    <property type="entry name" value="conj_pls20_p028"/>
    <property type="match status" value="1"/>
</dbReference>
<dbReference type="Proteomes" id="UP000095563">
    <property type="component" value="Unassembled WGS sequence"/>
</dbReference>
<organism evidence="4 5">
    <name type="scientific">Clostridium baratii</name>
    <dbReference type="NCBI Taxonomy" id="1561"/>
    <lineage>
        <taxon>Bacteria</taxon>
        <taxon>Bacillati</taxon>
        <taxon>Bacillota</taxon>
        <taxon>Clostridia</taxon>
        <taxon>Eubacteriales</taxon>
        <taxon>Clostridiaceae</taxon>
        <taxon>Clostridium</taxon>
    </lineage>
</organism>
<accession>A0A174VDK9</accession>
<feature type="region of interest" description="Disordered" evidence="1">
    <location>
        <begin position="403"/>
        <end position="721"/>
    </location>
</feature>
<feature type="domain" description="DUF8208" evidence="3">
    <location>
        <begin position="21"/>
        <end position="361"/>
    </location>
</feature>
<reference evidence="4 5" key="1">
    <citation type="submission" date="2015-09" db="EMBL/GenBank/DDBJ databases">
        <authorList>
            <consortium name="Pathogen Informatics"/>
        </authorList>
    </citation>
    <scope>NUCLEOTIDE SEQUENCE [LARGE SCALE GENOMIC DNA]</scope>
    <source>
        <strain evidence="4 5">2789STDY5834956</strain>
    </source>
</reference>
<keyword evidence="2" id="KW-1133">Transmembrane helix</keyword>